<dbReference type="EMBL" id="JBHPKH010000075">
    <property type="protein sequence ID" value="MFC1573105.1"/>
    <property type="molecule type" value="Genomic_DNA"/>
</dbReference>
<proteinExistence type="predicted"/>
<keyword evidence="2" id="KW-1185">Reference proteome</keyword>
<protein>
    <submittedName>
        <fullName evidence="1">DUF5752 family protein</fullName>
    </submittedName>
</protein>
<dbReference type="InterPro" id="IPR044036">
    <property type="entry name" value="DUF5752"/>
</dbReference>
<name>A0ABV6YL94_UNCEI</name>
<evidence type="ECO:0000313" key="2">
    <source>
        <dbReference type="Proteomes" id="UP001593833"/>
    </source>
</evidence>
<gene>
    <name evidence="1" type="ORF">ACFL6M_05845</name>
</gene>
<dbReference type="Proteomes" id="UP001593833">
    <property type="component" value="Unassembled WGS sequence"/>
</dbReference>
<accession>A0ABV6YL94</accession>
<evidence type="ECO:0000313" key="1">
    <source>
        <dbReference type="EMBL" id="MFC1573105.1"/>
    </source>
</evidence>
<dbReference type="Pfam" id="PF19027">
    <property type="entry name" value="DUF5752"/>
    <property type="match status" value="1"/>
</dbReference>
<sequence length="56" mass="6331">MDDFRSWLSGFGSTFGDAYRDLSEQIGDVDPFFSTLPELREELTTLLSAYFGDSRA</sequence>
<comment type="caution">
    <text evidence="1">The sequence shown here is derived from an EMBL/GenBank/DDBJ whole genome shotgun (WGS) entry which is preliminary data.</text>
</comment>
<reference evidence="1 2" key="1">
    <citation type="submission" date="2024-09" db="EMBL/GenBank/DDBJ databases">
        <authorList>
            <person name="D'Angelo T."/>
        </authorList>
    </citation>
    <scope>NUCLEOTIDE SEQUENCE [LARGE SCALE GENOMIC DNA]</scope>
    <source>
        <strain evidence="1">SAG AM-320-E07</strain>
    </source>
</reference>
<organism evidence="1 2">
    <name type="scientific">Eiseniibacteriota bacterium</name>
    <dbReference type="NCBI Taxonomy" id="2212470"/>
    <lineage>
        <taxon>Bacteria</taxon>
        <taxon>Candidatus Eiseniibacteriota</taxon>
    </lineage>
</organism>